<keyword evidence="2 6" id="KW-0032">Aminotransferase</keyword>
<keyword evidence="4" id="KW-0663">Pyridoxal phosphate</keyword>
<reference evidence="7" key="1">
    <citation type="journal article" date="2019" name="Int. J. Syst. Evol. Microbiol.">
        <title>The Global Catalogue of Microorganisms (GCM) 10K type strain sequencing project: providing services to taxonomists for standard genome sequencing and annotation.</title>
        <authorList>
            <consortium name="The Broad Institute Genomics Platform"/>
            <consortium name="The Broad Institute Genome Sequencing Center for Infectious Disease"/>
            <person name="Wu L."/>
            <person name="Ma J."/>
        </authorList>
    </citation>
    <scope>NUCLEOTIDE SEQUENCE [LARGE SCALE GENOMIC DNA]</scope>
    <source>
        <strain evidence="7">KCTC 22814</strain>
    </source>
</reference>
<dbReference type="Proteomes" id="UP001597525">
    <property type="component" value="Unassembled WGS sequence"/>
</dbReference>
<comment type="caution">
    <text evidence="6">The sequence shown here is derived from an EMBL/GenBank/DDBJ whole genome shotgun (WGS) entry which is preliminary data.</text>
</comment>
<evidence type="ECO:0000256" key="3">
    <source>
        <dbReference type="ARBA" id="ARBA00022679"/>
    </source>
</evidence>
<evidence type="ECO:0000313" key="7">
    <source>
        <dbReference type="Proteomes" id="UP001597525"/>
    </source>
</evidence>
<dbReference type="PANTHER" id="PTHR43643:SF3">
    <property type="entry name" value="HISTIDINOL-PHOSPHATE AMINOTRANSFERASE"/>
    <property type="match status" value="1"/>
</dbReference>
<evidence type="ECO:0000256" key="4">
    <source>
        <dbReference type="ARBA" id="ARBA00022898"/>
    </source>
</evidence>
<name>A0ABW6BAJ6_9SPHI</name>
<evidence type="ECO:0000313" key="6">
    <source>
        <dbReference type="EMBL" id="MFD2966486.1"/>
    </source>
</evidence>
<evidence type="ECO:0000256" key="1">
    <source>
        <dbReference type="ARBA" id="ARBA00007970"/>
    </source>
</evidence>
<dbReference type="InterPro" id="IPR015424">
    <property type="entry name" value="PyrdxlP-dep_Trfase"/>
</dbReference>
<dbReference type="Gene3D" id="3.40.640.10">
    <property type="entry name" value="Type I PLP-dependent aspartate aminotransferase-like (Major domain)"/>
    <property type="match status" value="1"/>
</dbReference>
<dbReference type="InterPro" id="IPR015421">
    <property type="entry name" value="PyrdxlP-dep_Trfase_major"/>
</dbReference>
<dbReference type="InterPro" id="IPR004839">
    <property type="entry name" value="Aminotransferase_I/II_large"/>
</dbReference>
<accession>A0ABW6BAJ6</accession>
<keyword evidence="3 6" id="KW-0808">Transferase</keyword>
<dbReference type="InterPro" id="IPR050106">
    <property type="entry name" value="HistidinolP_aminotransfase"/>
</dbReference>
<protein>
    <submittedName>
        <fullName evidence="6">Pyridoxal phosphate-dependent aminotransferase</fullName>
        <ecNumber evidence="6">2.6.1.9</ecNumber>
    </submittedName>
</protein>
<evidence type="ECO:0000256" key="2">
    <source>
        <dbReference type="ARBA" id="ARBA00022576"/>
    </source>
</evidence>
<dbReference type="RefSeq" id="WP_320184273.1">
    <property type="nucleotide sequence ID" value="NZ_CP138332.1"/>
</dbReference>
<evidence type="ECO:0000259" key="5">
    <source>
        <dbReference type="Pfam" id="PF00155"/>
    </source>
</evidence>
<feature type="domain" description="Aminotransferase class I/classII large" evidence="5">
    <location>
        <begin position="47"/>
        <end position="368"/>
    </location>
</feature>
<dbReference type="InterPro" id="IPR015422">
    <property type="entry name" value="PyrdxlP-dep_Trfase_small"/>
</dbReference>
<dbReference type="Gene3D" id="3.90.1150.10">
    <property type="entry name" value="Aspartate Aminotransferase, domain 1"/>
    <property type="match status" value="1"/>
</dbReference>
<dbReference type="EMBL" id="JBHUPB010000003">
    <property type="protein sequence ID" value="MFD2966486.1"/>
    <property type="molecule type" value="Genomic_DNA"/>
</dbReference>
<dbReference type="EC" id="2.6.1.9" evidence="6"/>
<sequence length="369" mass="41263">MHTNRRDLLKKLGLGVIGLSLPALKLKALPSFSETLISPQDQRLPVVLRSNENPYGPSPAARKAIADNLAASNRYHWDVTAQLLADLAEKHQVQPDNILLGAGCTEILDLVAKHVALQQGSYVIADPSYDYWTTTLDHLGSTKIKVPLNNDRKIDLAAMRKAIRPDTKLVYICNPNNPTSTCCDHEELLHFVEEVSKETLVLIDEAYLEFTKEKSLVELVGKTANIIVAKTFSKIYGLAGARVGYALAEKGMIEQLSKLQSLPNNNVSILSKLAAMASLKDDGFVAECYQLNERVRQYSMLELKKLGCRCIPSQTNFIYFSLANFKKDYFRTLQENNIQGTRIYEEQGAWTRITVGTQTEMQRFIAALQ</sequence>
<gene>
    <name evidence="6" type="ORF">ACFS7Y_03765</name>
</gene>
<dbReference type="SUPFAM" id="SSF53383">
    <property type="entry name" value="PLP-dependent transferases"/>
    <property type="match status" value="1"/>
</dbReference>
<proteinExistence type="inferred from homology"/>
<organism evidence="6 7">
    <name type="scientific">Sphingobacterium bambusae</name>
    <dbReference type="NCBI Taxonomy" id="662858"/>
    <lineage>
        <taxon>Bacteria</taxon>
        <taxon>Pseudomonadati</taxon>
        <taxon>Bacteroidota</taxon>
        <taxon>Sphingobacteriia</taxon>
        <taxon>Sphingobacteriales</taxon>
        <taxon>Sphingobacteriaceae</taxon>
        <taxon>Sphingobacterium</taxon>
    </lineage>
</organism>
<keyword evidence="7" id="KW-1185">Reference proteome</keyword>
<dbReference type="GO" id="GO:0004400">
    <property type="term" value="F:histidinol-phosphate transaminase activity"/>
    <property type="evidence" value="ECO:0007669"/>
    <property type="project" value="UniProtKB-EC"/>
</dbReference>
<dbReference type="PANTHER" id="PTHR43643">
    <property type="entry name" value="HISTIDINOL-PHOSPHATE AMINOTRANSFERASE 2"/>
    <property type="match status" value="1"/>
</dbReference>
<dbReference type="CDD" id="cd00609">
    <property type="entry name" value="AAT_like"/>
    <property type="match status" value="1"/>
</dbReference>
<dbReference type="Pfam" id="PF00155">
    <property type="entry name" value="Aminotran_1_2"/>
    <property type="match status" value="1"/>
</dbReference>
<comment type="similarity">
    <text evidence="1">Belongs to the class-II pyridoxal-phosphate-dependent aminotransferase family. Histidinol-phosphate aminotransferase subfamily.</text>
</comment>